<dbReference type="Proteomes" id="UP001212997">
    <property type="component" value="Unassembled WGS sequence"/>
</dbReference>
<organism evidence="2 3">
    <name type="scientific">Meripilus lineatus</name>
    <dbReference type="NCBI Taxonomy" id="2056292"/>
    <lineage>
        <taxon>Eukaryota</taxon>
        <taxon>Fungi</taxon>
        <taxon>Dikarya</taxon>
        <taxon>Basidiomycota</taxon>
        <taxon>Agaricomycotina</taxon>
        <taxon>Agaricomycetes</taxon>
        <taxon>Polyporales</taxon>
        <taxon>Meripilaceae</taxon>
        <taxon>Meripilus</taxon>
    </lineage>
</organism>
<dbReference type="AlphaFoldDB" id="A0AAD5Y9B5"/>
<sequence>MKSMLLRAGSDRTSLTDYGWYRIRVELATSSLLHTRLIHNLRKRQVPENLVGWISSFLTGRTTNLKFDDYTSEPLQASTGIPQGSPISPILYLFYGADLLEITEVSQRDRFTAGYIDDTMLAATSKTIEENVAKLEEMASEALKWSDTHACKFDVTKFQLIHFTRNQRKYRELPVTVADHQVLPTETAKYLGIILDRRLRWREQVERATSVGTSTMLAVARLSKSTRGLPQRYAMQLYRSVVQPKVEFGLPVWYEPIRKGDGDKRKKGSVGVARKLGKVQRLAARVITGGFRTTATEVLDYHAGLPPIEVHLNQVVFNAAVRMATLPNHHPLRRSIKRCINLYPRYHRSPIHELFHTFPEIRALETIDTTPTDPSQQSNIEVIIAPSKEEAMEDAERV</sequence>
<feature type="domain" description="Reverse transcriptase" evidence="1">
    <location>
        <begin position="1"/>
        <end position="195"/>
    </location>
</feature>
<dbReference type="Pfam" id="PF00078">
    <property type="entry name" value="RVT_1"/>
    <property type="match status" value="1"/>
</dbReference>
<comment type="caution">
    <text evidence="2">The sequence shown here is derived from an EMBL/GenBank/DDBJ whole genome shotgun (WGS) entry which is preliminary data.</text>
</comment>
<dbReference type="PANTHER" id="PTHR33481:SF1">
    <property type="entry name" value="ENDONUCLEASE_EXONUCLEASE_PHOSPHATASE DOMAIN-CONTAINING PROTEIN-RELATED"/>
    <property type="match status" value="1"/>
</dbReference>
<keyword evidence="3" id="KW-1185">Reference proteome</keyword>
<dbReference type="EMBL" id="JANAWD010000589">
    <property type="protein sequence ID" value="KAJ3477493.1"/>
    <property type="molecule type" value="Genomic_DNA"/>
</dbReference>
<dbReference type="InterPro" id="IPR000477">
    <property type="entry name" value="RT_dom"/>
</dbReference>
<evidence type="ECO:0000313" key="2">
    <source>
        <dbReference type="EMBL" id="KAJ3477493.1"/>
    </source>
</evidence>
<reference evidence="2" key="1">
    <citation type="submission" date="2022-07" db="EMBL/GenBank/DDBJ databases">
        <title>Genome Sequence of Physisporinus lineatus.</title>
        <authorList>
            <person name="Buettner E."/>
        </authorList>
    </citation>
    <scope>NUCLEOTIDE SEQUENCE</scope>
    <source>
        <strain evidence="2">VT162</strain>
    </source>
</reference>
<protein>
    <recommendedName>
        <fullName evidence="1">Reverse transcriptase domain-containing protein</fullName>
    </recommendedName>
</protein>
<evidence type="ECO:0000259" key="1">
    <source>
        <dbReference type="PROSITE" id="PS50878"/>
    </source>
</evidence>
<dbReference type="PROSITE" id="PS50878">
    <property type="entry name" value="RT_POL"/>
    <property type="match status" value="1"/>
</dbReference>
<proteinExistence type="predicted"/>
<gene>
    <name evidence="2" type="ORF">NLI96_g10423</name>
</gene>
<dbReference type="PANTHER" id="PTHR33481">
    <property type="entry name" value="REVERSE TRANSCRIPTASE"/>
    <property type="match status" value="1"/>
</dbReference>
<accession>A0AAD5Y9B5</accession>
<evidence type="ECO:0000313" key="3">
    <source>
        <dbReference type="Proteomes" id="UP001212997"/>
    </source>
</evidence>
<name>A0AAD5Y9B5_9APHY</name>